<keyword evidence="2" id="KW-0238">DNA-binding</keyword>
<dbReference type="PROSITE" id="PS00041">
    <property type="entry name" value="HTH_ARAC_FAMILY_1"/>
    <property type="match status" value="1"/>
</dbReference>
<dbReference type="InterPro" id="IPR020449">
    <property type="entry name" value="Tscrpt_reg_AraC-type_HTH"/>
</dbReference>
<keyword evidence="7" id="KW-1185">Reference proteome</keyword>
<keyword evidence="4" id="KW-0472">Membrane</keyword>
<dbReference type="InterPro" id="IPR041522">
    <property type="entry name" value="CdaR_GGDEF"/>
</dbReference>
<evidence type="ECO:0000313" key="7">
    <source>
        <dbReference type="Proteomes" id="UP001168883"/>
    </source>
</evidence>
<evidence type="ECO:0000256" key="3">
    <source>
        <dbReference type="ARBA" id="ARBA00023163"/>
    </source>
</evidence>
<dbReference type="Pfam" id="PF17853">
    <property type="entry name" value="GGDEF_2"/>
    <property type="match status" value="1"/>
</dbReference>
<accession>A0ABT8V7N2</accession>
<sequence length="740" mass="83658">MRRNWFQRLLLSYLPVFLSVAAALILLSVFSAGELAKKEAVRANQVFARHVLQLVDQTMRAVDRQLIKEIQTNEKLAGFYNGRDSERTALDLYETSGKLREIIVNTPFIDSIYLVRASDRTVLSPNLMAGIEQFGDREFIREALNGTGGSRWTDARSYREFDDQGQPVTVVSQVRKVPLLGGEKGIVVVNVRTSAIASAIKEMTESDVSFVRLLDGGRRTLASSREDGAAVLASVTSEYTRWTVESGLQRNRSAFAGFSYTSLWSLLHVGLVAAGAVWIVLVTRRNYRPIRSILDRIDAYASQRNSAFAGSQGLPDQDEFRFIETALDDLVERTISYRKLHEEDLIFRKRNFFLELLEGGSPVADERFQAEMRRFGMPERTAALAMAVVEIDKYAELCSRYSRRDQYLLKFALSSVIAEIAQQSGLPAWMEWTSNRELSVLLHLPLEAEDTGAAARMFENVKQWTNQHLSFTVTVGLGTLALRLDELPGSHAEALEALKYKSALGTDRIIDASSIQAKTQGEVYKHLQLMRSIAQRFRAGEAGWEAEMNRLFAELKEGLFSADDASAVLHSLIYHLQREMTELPPEFGRLWNDETLPELHRAIGQSDTLDEWRERFAVILTASARRMEALRTARTNHTLMLRMKDCIHEQYANPNLSLTFLGGELNVSPKYLSQMFKEAFGVNFLDYVSELRIKEAKRLLTETEETVQDIGARVGYPSVRSFLRVFKKATGVTPGEFRKK</sequence>
<dbReference type="Proteomes" id="UP001168883">
    <property type="component" value="Unassembled WGS sequence"/>
</dbReference>
<keyword evidence="3" id="KW-0804">Transcription</keyword>
<dbReference type="PANTHER" id="PTHR43280:SF28">
    <property type="entry name" value="HTH-TYPE TRANSCRIPTIONAL ACTIVATOR RHAS"/>
    <property type="match status" value="1"/>
</dbReference>
<dbReference type="SUPFAM" id="SSF46689">
    <property type="entry name" value="Homeodomain-like"/>
    <property type="match status" value="1"/>
</dbReference>
<dbReference type="InterPro" id="IPR018062">
    <property type="entry name" value="HTH_AraC-typ_CS"/>
</dbReference>
<evidence type="ECO:0000313" key="6">
    <source>
        <dbReference type="EMBL" id="MDO3676728.1"/>
    </source>
</evidence>
<dbReference type="RefSeq" id="WP_302877730.1">
    <property type="nucleotide sequence ID" value="NZ_JARLKN010000072.1"/>
</dbReference>
<dbReference type="Pfam" id="PF12833">
    <property type="entry name" value="HTH_18"/>
    <property type="match status" value="1"/>
</dbReference>
<name>A0ABT8V7N2_9BACL</name>
<dbReference type="InterPro" id="IPR009057">
    <property type="entry name" value="Homeodomain-like_sf"/>
</dbReference>
<feature type="domain" description="HTH araC/xylS-type" evidence="5">
    <location>
        <begin position="641"/>
        <end position="740"/>
    </location>
</feature>
<dbReference type="InterPro" id="IPR018060">
    <property type="entry name" value="HTH_AraC"/>
</dbReference>
<dbReference type="EMBL" id="JAUMKJ010000007">
    <property type="protein sequence ID" value="MDO3676728.1"/>
    <property type="molecule type" value="Genomic_DNA"/>
</dbReference>
<dbReference type="Gene3D" id="1.10.10.60">
    <property type="entry name" value="Homeodomain-like"/>
    <property type="match status" value="2"/>
</dbReference>
<proteinExistence type="predicted"/>
<dbReference type="PROSITE" id="PS01124">
    <property type="entry name" value="HTH_ARAC_FAMILY_2"/>
    <property type="match status" value="1"/>
</dbReference>
<dbReference type="PANTHER" id="PTHR43280">
    <property type="entry name" value="ARAC-FAMILY TRANSCRIPTIONAL REGULATOR"/>
    <property type="match status" value="1"/>
</dbReference>
<evidence type="ECO:0000256" key="1">
    <source>
        <dbReference type="ARBA" id="ARBA00023015"/>
    </source>
</evidence>
<evidence type="ECO:0000256" key="2">
    <source>
        <dbReference type="ARBA" id="ARBA00023125"/>
    </source>
</evidence>
<keyword evidence="1" id="KW-0805">Transcription regulation</keyword>
<dbReference type="SMART" id="SM00342">
    <property type="entry name" value="HTH_ARAC"/>
    <property type="match status" value="1"/>
</dbReference>
<comment type="caution">
    <text evidence="6">The sequence shown here is derived from an EMBL/GenBank/DDBJ whole genome shotgun (WGS) entry which is preliminary data.</text>
</comment>
<gene>
    <name evidence="6" type="ORF">Q3C12_06910</name>
</gene>
<dbReference type="PRINTS" id="PR00032">
    <property type="entry name" value="HTHARAC"/>
</dbReference>
<evidence type="ECO:0000259" key="5">
    <source>
        <dbReference type="PROSITE" id="PS01124"/>
    </source>
</evidence>
<protein>
    <submittedName>
        <fullName evidence="6">Helix-turn-helix domain-containing protein</fullName>
    </submittedName>
</protein>
<reference evidence="6" key="1">
    <citation type="submission" date="2023-07" db="EMBL/GenBank/DDBJ databases">
        <authorList>
            <person name="Aktuganov G."/>
            <person name="Boyko T."/>
            <person name="Delegan Y."/>
            <person name="Galimzianova N."/>
            <person name="Gilvanova E."/>
            <person name="Korobov V."/>
            <person name="Kuzmina L."/>
            <person name="Melentiev A."/>
            <person name="Milman P."/>
            <person name="Ryabova A."/>
            <person name="Stupak E."/>
            <person name="Yasakov T."/>
            <person name="Zharikova N."/>
            <person name="Zhurenko E."/>
        </authorList>
    </citation>
    <scope>NUCLEOTIDE SEQUENCE</scope>
    <source>
        <strain evidence="6">IB-739</strain>
    </source>
</reference>
<feature type="transmembrane region" description="Helical" evidence="4">
    <location>
        <begin position="263"/>
        <end position="282"/>
    </location>
</feature>
<evidence type="ECO:0000256" key="4">
    <source>
        <dbReference type="SAM" id="Phobius"/>
    </source>
</evidence>
<keyword evidence="4" id="KW-1133">Transmembrane helix</keyword>
<organism evidence="6 7">
    <name type="scientific">Paenibacillus ehimensis</name>
    <dbReference type="NCBI Taxonomy" id="79264"/>
    <lineage>
        <taxon>Bacteria</taxon>
        <taxon>Bacillati</taxon>
        <taxon>Bacillota</taxon>
        <taxon>Bacilli</taxon>
        <taxon>Bacillales</taxon>
        <taxon>Paenibacillaceae</taxon>
        <taxon>Paenibacillus</taxon>
    </lineage>
</organism>
<keyword evidence="4" id="KW-0812">Transmembrane</keyword>